<organism evidence="1 2">
    <name type="scientific">Gopherus agassizii</name>
    <name type="common">Agassiz's desert tortoise</name>
    <dbReference type="NCBI Taxonomy" id="38772"/>
    <lineage>
        <taxon>Eukaryota</taxon>
        <taxon>Metazoa</taxon>
        <taxon>Chordata</taxon>
        <taxon>Craniata</taxon>
        <taxon>Vertebrata</taxon>
        <taxon>Euteleostomi</taxon>
        <taxon>Archelosauria</taxon>
        <taxon>Testudinata</taxon>
        <taxon>Testudines</taxon>
        <taxon>Cryptodira</taxon>
        <taxon>Durocryptodira</taxon>
        <taxon>Testudinoidea</taxon>
        <taxon>Testudinidae</taxon>
        <taxon>Gopherus</taxon>
    </lineage>
</organism>
<dbReference type="PANTHER" id="PTHR21580:SF28">
    <property type="entry name" value="BOREALIN N-TERMINAL DOMAIN-CONTAINING PROTEIN-RELATED"/>
    <property type="match status" value="1"/>
</dbReference>
<sequence length="281" mass="30780">MQDLRGANLIRALPWEIPAALAAVGKHRGSSMSADVWVGAWRPHRPKGPIAALYSSPGPKYGLPTNVGYPLHDPSRYRAPAYSFGIRRLCLQDECSPGPKYMVPAKMTMKGKDGNPAYSIYGRPRDLMPFLTPGPGRYSPEKAGKWTYRSAPIYSLASRTKEFANDQTPGPAAYGLPPMIGPKVVGKSSAPNYSLLGRSLVGSFYEDLSKTPGPCNYRVVEPSVYKTRAPQYSMLARNMLPGDNTQKPGPGAHSPEKYVQQRGQTFGIRHSDYLAPLVINR</sequence>
<accession>A0A452HLJ6</accession>
<proteinExistence type="predicted"/>
<protein>
    <submittedName>
        <fullName evidence="1">Uncharacterized protein</fullName>
    </submittedName>
</protein>
<dbReference type="InterPro" id="IPR010736">
    <property type="entry name" value="SHIPPO-rpt"/>
</dbReference>
<evidence type="ECO:0000313" key="1">
    <source>
        <dbReference type="Ensembl" id="ENSGAGP00000015804.1"/>
    </source>
</evidence>
<dbReference type="Ensembl" id="ENSGAGT00000018049.1">
    <property type="protein sequence ID" value="ENSGAGP00000015804.1"/>
    <property type="gene ID" value="ENSGAGG00000011891.1"/>
</dbReference>
<keyword evidence="2" id="KW-1185">Reference proteome</keyword>
<name>A0A452HLJ6_9SAUR</name>
<reference evidence="1" key="2">
    <citation type="submission" date="2025-08" db="UniProtKB">
        <authorList>
            <consortium name="Ensembl"/>
        </authorList>
    </citation>
    <scope>IDENTIFICATION</scope>
</reference>
<dbReference type="Proteomes" id="UP000291020">
    <property type="component" value="Unassembled WGS sequence"/>
</dbReference>
<dbReference type="InterPro" id="IPR051291">
    <property type="entry name" value="CIMAP"/>
</dbReference>
<reference evidence="2" key="1">
    <citation type="journal article" date="2017" name="PLoS ONE">
        <title>The Agassiz's desert tortoise genome provides a resource for the conservation of a threatened species.</title>
        <authorList>
            <person name="Tollis M."/>
            <person name="DeNardo D.F."/>
            <person name="Cornelius J.A."/>
            <person name="Dolby G.A."/>
            <person name="Edwards T."/>
            <person name="Henen B.T."/>
            <person name="Karl A.E."/>
            <person name="Murphy R.W."/>
            <person name="Kusumi K."/>
        </authorList>
    </citation>
    <scope>NUCLEOTIDE SEQUENCE [LARGE SCALE GENOMIC DNA]</scope>
</reference>
<dbReference type="Pfam" id="PF07004">
    <property type="entry name" value="SHIPPO-rpt"/>
    <property type="match status" value="4"/>
</dbReference>
<dbReference type="GO" id="GO:0005856">
    <property type="term" value="C:cytoskeleton"/>
    <property type="evidence" value="ECO:0007669"/>
    <property type="project" value="TreeGrafter"/>
</dbReference>
<dbReference type="PANTHER" id="PTHR21580">
    <property type="entry name" value="SHIPPO-1-RELATED"/>
    <property type="match status" value="1"/>
</dbReference>
<reference evidence="1" key="3">
    <citation type="submission" date="2025-09" db="UniProtKB">
        <authorList>
            <consortium name="Ensembl"/>
        </authorList>
    </citation>
    <scope>IDENTIFICATION</scope>
</reference>
<evidence type="ECO:0000313" key="2">
    <source>
        <dbReference type="Proteomes" id="UP000291020"/>
    </source>
</evidence>
<dbReference type="AlphaFoldDB" id="A0A452HLJ6"/>